<accession>A0A2I1MAY1</accession>
<keyword evidence="1" id="KW-1133">Transmembrane helix</keyword>
<evidence type="ECO:0000256" key="1">
    <source>
        <dbReference type="SAM" id="Phobius"/>
    </source>
</evidence>
<sequence>MYIFIKKLEDNMQKVQLEKIFGICLIIMSVFMFAKKYGGLGFLIFLIGLGLYIYSRRGTDYKSM</sequence>
<feature type="transmembrane region" description="Helical" evidence="1">
    <location>
        <begin position="39"/>
        <end position="55"/>
    </location>
</feature>
<name>A0A2I1MAY1_9FIRM</name>
<keyword evidence="1" id="KW-0472">Membrane</keyword>
<keyword evidence="1" id="KW-0812">Transmembrane</keyword>
<evidence type="ECO:0000313" key="2">
    <source>
        <dbReference type="EMBL" id="PKZ17272.1"/>
    </source>
</evidence>
<proteinExistence type="predicted"/>
<dbReference type="EMBL" id="PKGS01000001">
    <property type="protein sequence ID" value="PKZ17272.1"/>
    <property type="molecule type" value="Genomic_DNA"/>
</dbReference>
<keyword evidence="3" id="KW-1185">Reference proteome</keyword>
<dbReference type="Proteomes" id="UP000234335">
    <property type="component" value="Unassembled WGS sequence"/>
</dbReference>
<reference evidence="2 3" key="1">
    <citation type="submission" date="2017-12" db="EMBL/GenBank/DDBJ databases">
        <title>Phylogenetic diversity of female urinary microbiome.</title>
        <authorList>
            <person name="Thomas-White K."/>
            <person name="Wolfe A.J."/>
        </authorList>
    </citation>
    <scope>NUCLEOTIDE SEQUENCE [LARGE SCALE GENOMIC DNA]</scope>
    <source>
        <strain evidence="2 3">UMB0119</strain>
    </source>
</reference>
<gene>
    <name evidence="2" type="ORF">CYJ34_00765</name>
</gene>
<evidence type="ECO:0000313" key="3">
    <source>
        <dbReference type="Proteomes" id="UP000234335"/>
    </source>
</evidence>
<comment type="caution">
    <text evidence="2">The sequence shown here is derived from an EMBL/GenBank/DDBJ whole genome shotgun (WGS) entry which is preliminary data.</text>
</comment>
<feature type="transmembrane region" description="Helical" evidence="1">
    <location>
        <begin position="16"/>
        <end position="33"/>
    </location>
</feature>
<organism evidence="2 3">
    <name type="scientific">Anaerococcus octavius</name>
    <dbReference type="NCBI Taxonomy" id="54007"/>
    <lineage>
        <taxon>Bacteria</taxon>
        <taxon>Bacillati</taxon>
        <taxon>Bacillota</taxon>
        <taxon>Tissierellia</taxon>
        <taxon>Tissierellales</taxon>
        <taxon>Peptoniphilaceae</taxon>
        <taxon>Anaerococcus</taxon>
    </lineage>
</organism>
<protein>
    <submittedName>
        <fullName evidence="2">Uncharacterized protein</fullName>
    </submittedName>
</protein>
<dbReference type="AlphaFoldDB" id="A0A2I1MAY1"/>